<sequence length="254" mass="27927">MTSEPPMPQSKPYILQIEVDRDSTIPLHAQIAEPLAAAIESGEITPGTRIEDEVSMAERLKVSRPTARRAMETLTNRGLIVRRRGAGTQVTPTRIHRPMALSSLNDDLEKSGVEPRTSVLTWEVESATPGVAAALNLAVGADVVHMRRLRMLRDEPLAILTNWLPSEIAPSLAELESGGLYARLRERGIRVSIGVQQIGARLATQDEARLLNEPAGAALLTMQRTAYDESHKPVEFGMHVYRASMYSYDQTVIA</sequence>
<dbReference type="SUPFAM" id="SSF64288">
    <property type="entry name" value="Chorismate lyase-like"/>
    <property type="match status" value="1"/>
</dbReference>
<gene>
    <name evidence="4" type="ORF">RPIT_12540</name>
</gene>
<dbReference type="InterPro" id="IPR000524">
    <property type="entry name" value="Tscrpt_reg_HTH_GntR"/>
</dbReference>
<keyword evidence="3" id="KW-0804">Transcription</keyword>
<keyword evidence="1" id="KW-0805">Transcription regulation</keyword>
<dbReference type="InterPro" id="IPR050679">
    <property type="entry name" value="Bact_HTH_transcr_reg"/>
</dbReference>
<dbReference type="SMART" id="SM00345">
    <property type="entry name" value="HTH_GNTR"/>
    <property type="match status" value="1"/>
</dbReference>
<dbReference type="EMBL" id="CP019605">
    <property type="protein sequence ID" value="AQP45529.1"/>
    <property type="molecule type" value="Genomic_DNA"/>
</dbReference>
<dbReference type="SUPFAM" id="SSF46785">
    <property type="entry name" value="Winged helix' DNA-binding domain"/>
    <property type="match status" value="1"/>
</dbReference>
<name>A0A1Q2CHD4_9ACTN</name>
<dbReference type="Pfam" id="PF00392">
    <property type="entry name" value="GntR"/>
    <property type="match status" value="1"/>
</dbReference>
<dbReference type="CDD" id="cd07377">
    <property type="entry name" value="WHTH_GntR"/>
    <property type="match status" value="1"/>
</dbReference>
<dbReference type="Proteomes" id="UP000188324">
    <property type="component" value="Chromosome"/>
</dbReference>
<evidence type="ECO:0000313" key="5">
    <source>
        <dbReference type="Proteomes" id="UP000188324"/>
    </source>
</evidence>
<dbReference type="Pfam" id="PF07702">
    <property type="entry name" value="UTRA"/>
    <property type="match status" value="1"/>
</dbReference>
<evidence type="ECO:0000256" key="2">
    <source>
        <dbReference type="ARBA" id="ARBA00023125"/>
    </source>
</evidence>
<dbReference type="PRINTS" id="PR00035">
    <property type="entry name" value="HTHGNTR"/>
</dbReference>
<dbReference type="InterPro" id="IPR011663">
    <property type="entry name" value="UTRA"/>
</dbReference>
<keyword evidence="5" id="KW-1185">Reference proteome</keyword>
<evidence type="ECO:0000313" key="4">
    <source>
        <dbReference type="EMBL" id="AQP45529.1"/>
    </source>
</evidence>
<dbReference type="PANTHER" id="PTHR44846">
    <property type="entry name" value="MANNOSYL-D-GLYCERATE TRANSPORT/METABOLISM SYSTEM REPRESSOR MNGR-RELATED"/>
    <property type="match status" value="1"/>
</dbReference>
<organism evidence="4 5">
    <name type="scientific">Tessaracoccus flavus</name>
    <dbReference type="NCBI Taxonomy" id="1610493"/>
    <lineage>
        <taxon>Bacteria</taxon>
        <taxon>Bacillati</taxon>
        <taxon>Actinomycetota</taxon>
        <taxon>Actinomycetes</taxon>
        <taxon>Propionibacteriales</taxon>
        <taxon>Propionibacteriaceae</taxon>
        <taxon>Tessaracoccus</taxon>
    </lineage>
</organism>
<dbReference type="AlphaFoldDB" id="A0A1Q2CHD4"/>
<dbReference type="SMART" id="SM00866">
    <property type="entry name" value="UTRA"/>
    <property type="match status" value="1"/>
</dbReference>
<dbReference type="KEGG" id="tfl:RPIT_12540"/>
<dbReference type="Gene3D" id="3.40.1410.10">
    <property type="entry name" value="Chorismate lyase-like"/>
    <property type="match status" value="1"/>
</dbReference>
<dbReference type="PANTHER" id="PTHR44846:SF17">
    <property type="entry name" value="GNTR-FAMILY TRANSCRIPTIONAL REGULATOR"/>
    <property type="match status" value="1"/>
</dbReference>
<reference evidence="4 5" key="1">
    <citation type="journal article" date="2016" name="Int. J. Syst. Evol. Microbiol.">
        <title>Tessaracoccus flavus sp. nov., isolated from the drainage system of a lindane-producing factory.</title>
        <authorList>
            <person name="Kumari R."/>
            <person name="Singh P."/>
            <person name="Schumann P."/>
            <person name="Lal R."/>
        </authorList>
    </citation>
    <scope>NUCLEOTIDE SEQUENCE [LARGE SCALE GENOMIC DNA]</scope>
    <source>
        <strain evidence="4 5">RP1T</strain>
    </source>
</reference>
<protein>
    <submittedName>
        <fullName evidence="4">GntR family transcriptional regulator</fullName>
    </submittedName>
</protein>
<dbReference type="InterPro" id="IPR036388">
    <property type="entry name" value="WH-like_DNA-bd_sf"/>
</dbReference>
<accession>A0A1Q2CHD4</accession>
<dbReference type="GO" id="GO:0045892">
    <property type="term" value="P:negative regulation of DNA-templated transcription"/>
    <property type="evidence" value="ECO:0007669"/>
    <property type="project" value="TreeGrafter"/>
</dbReference>
<dbReference type="Gene3D" id="1.10.10.10">
    <property type="entry name" value="Winged helix-like DNA-binding domain superfamily/Winged helix DNA-binding domain"/>
    <property type="match status" value="1"/>
</dbReference>
<dbReference type="PROSITE" id="PS50949">
    <property type="entry name" value="HTH_GNTR"/>
    <property type="match status" value="1"/>
</dbReference>
<dbReference type="STRING" id="1610493.RPIT_12540"/>
<evidence type="ECO:0000256" key="1">
    <source>
        <dbReference type="ARBA" id="ARBA00023015"/>
    </source>
</evidence>
<evidence type="ECO:0000256" key="3">
    <source>
        <dbReference type="ARBA" id="ARBA00023163"/>
    </source>
</evidence>
<keyword evidence="2" id="KW-0238">DNA-binding</keyword>
<proteinExistence type="predicted"/>
<dbReference type="InterPro" id="IPR028978">
    <property type="entry name" value="Chorismate_lyase_/UTRA_dom_sf"/>
</dbReference>
<dbReference type="GO" id="GO:0003677">
    <property type="term" value="F:DNA binding"/>
    <property type="evidence" value="ECO:0007669"/>
    <property type="project" value="UniProtKB-KW"/>
</dbReference>
<dbReference type="GO" id="GO:0003700">
    <property type="term" value="F:DNA-binding transcription factor activity"/>
    <property type="evidence" value="ECO:0007669"/>
    <property type="project" value="InterPro"/>
</dbReference>
<dbReference type="InterPro" id="IPR036390">
    <property type="entry name" value="WH_DNA-bd_sf"/>
</dbReference>